<dbReference type="CDD" id="cd00161">
    <property type="entry name" value="beta-trefoil_Ricin-like"/>
    <property type="match status" value="1"/>
</dbReference>
<proteinExistence type="predicted"/>
<dbReference type="SUPFAM" id="SSF50370">
    <property type="entry name" value="Ricin B-like lectins"/>
    <property type="match status" value="1"/>
</dbReference>
<name>A0ABZ1UDD8_9ACTN</name>
<dbReference type="EMBL" id="CP108110">
    <property type="protein sequence ID" value="WUQ89108.1"/>
    <property type="molecule type" value="Genomic_DNA"/>
</dbReference>
<dbReference type="Gene3D" id="2.80.10.50">
    <property type="match status" value="1"/>
</dbReference>
<dbReference type="InterPro" id="IPR035992">
    <property type="entry name" value="Ricin_B-like_lectins"/>
</dbReference>
<sequence length="62" mass="6484">MFGSLAAPRFRIRPVVTGQCLSLHDQDTEEGAEVVQGRCSGAGDQDFLIDLTAPPPSAAGRA</sequence>
<gene>
    <name evidence="1" type="ORF">OHA16_38885</name>
</gene>
<organism evidence="1 2">
    <name type="scientific">Kitasatospora purpeofusca</name>
    <dbReference type="NCBI Taxonomy" id="67352"/>
    <lineage>
        <taxon>Bacteria</taxon>
        <taxon>Bacillati</taxon>
        <taxon>Actinomycetota</taxon>
        <taxon>Actinomycetes</taxon>
        <taxon>Kitasatosporales</taxon>
        <taxon>Streptomycetaceae</taxon>
        <taxon>Kitasatospora</taxon>
    </lineage>
</organism>
<evidence type="ECO:0000313" key="2">
    <source>
        <dbReference type="Proteomes" id="UP001432222"/>
    </source>
</evidence>
<keyword evidence="2" id="KW-1185">Reference proteome</keyword>
<dbReference type="Proteomes" id="UP001432222">
    <property type="component" value="Chromosome"/>
</dbReference>
<reference evidence="1" key="1">
    <citation type="submission" date="2022-10" db="EMBL/GenBank/DDBJ databases">
        <title>The complete genomes of actinobacterial strains from the NBC collection.</title>
        <authorList>
            <person name="Joergensen T.S."/>
            <person name="Alvarez Arevalo M."/>
            <person name="Sterndorff E.B."/>
            <person name="Faurdal D."/>
            <person name="Vuksanovic O."/>
            <person name="Mourched A.-S."/>
            <person name="Charusanti P."/>
            <person name="Shaw S."/>
            <person name="Blin K."/>
            <person name="Weber T."/>
        </authorList>
    </citation>
    <scope>NUCLEOTIDE SEQUENCE</scope>
    <source>
        <strain evidence="1">NBC_00222</strain>
    </source>
</reference>
<accession>A0ABZ1UDD8</accession>
<protein>
    <submittedName>
        <fullName evidence="1">RICIN domain-containing protein</fullName>
    </submittedName>
</protein>
<evidence type="ECO:0000313" key="1">
    <source>
        <dbReference type="EMBL" id="WUQ89108.1"/>
    </source>
</evidence>